<dbReference type="AlphaFoldDB" id="A0A1M6UI21"/>
<dbReference type="PANTHER" id="PTHR43084:SF1">
    <property type="entry name" value="PERSULFIDE DIOXYGENASE ETHE1, MITOCHONDRIAL"/>
    <property type="match status" value="1"/>
</dbReference>
<dbReference type="STRING" id="1121421.SAMN02745123_02780"/>
<evidence type="ECO:0000256" key="1">
    <source>
        <dbReference type="ARBA" id="ARBA00022723"/>
    </source>
</evidence>
<feature type="domain" description="Rhodanese" evidence="2">
    <location>
        <begin position="298"/>
        <end position="388"/>
    </location>
</feature>
<protein>
    <submittedName>
        <fullName evidence="3">Glyoxylase, beta-lactamase superfamily II</fullName>
    </submittedName>
</protein>
<dbReference type="Gene3D" id="3.40.250.10">
    <property type="entry name" value="Rhodanese-like domain"/>
    <property type="match status" value="1"/>
</dbReference>
<dbReference type="SMART" id="SM00849">
    <property type="entry name" value="Lactamase_B"/>
    <property type="match status" value="1"/>
</dbReference>
<keyword evidence="4" id="KW-1185">Reference proteome</keyword>
<dbReference type="Pfam" id="PF00753">
    <property type="entry name" value="Lactamase_B"/>
    <property type="match status" value="1"/>
</dbReference>
<dbReference type="Pfam" id="PF00581">
    <property type="entry name" value="Rhodanese"/>
    <property type="match status" value="1"/>
</dbReference>
<dbReference type="GO" id="GO:0046872">
    <property type="term" value="F:metal ion binding"/>
    <property type="evidence" value="ECO:0007669"/>
    <property type="project" value="UniProtKB-KW"/>
</dbReference>
<dbReference type="CDD" id="cd00158">
    <property type="entry name" value="RHOD"/>
    <property type="match status" value="1"/>
</dbReference>
<dbReference type="PANTHER" id="PTHR43084">
    <property type="entry name" value="PERSULFIDE DIOXYGENASE ETHE1"/>
    <property type="match status" value="1"/>
</dbReference>
<gene>
    <name evidence="3" type="ORF">SAMN02745123_02780</name>
</gene>
<evidence type="ECO:0000259" key="2">
    <source>
        <dbReference type="PROSITE" id="PS50206"/>
    </source>
</evidence>
<dbReference type="SUPFAM" id="SSF52821">
    <property type="entry name" value="Rhodanese/Cell cycle control phosphatase"/>
    <property type="match status" value="1"/>
</dbReference>
<organism evidence="3 4">
    <name type="scientific">Desulforamulus aeronauticus DSM 10349</name>
    <dbReference type="NCBI Taxonomy" id="1121421"/>
    <lineage>
        <taxon>Bacteria</taxon>
        <taxon>Bacillati</taxon>
        <taxon>Bacillota</taxon>
        <taxon>Clostridia</taxon>
        <taxon>Eubacteriales</taxon>
        <taxon>Peptococcaceae</taxon>
        <taxon>Desulforamulus</taxon>
    </lineage>
</organism>
<accession>A0A1M6UI21</accession>
<dbReference type="SUPFAM" id="SSF56281">
    <property type="entry name" value="Metallo-hydrolase/oxidoreductase"/>
    <property type="match status" value="1"/>
</dbReference>
<keyword evidence="1" id="KW-0479">Metal-binding</keyword>
<name>A0A1M6UI21_9FIRM</name>
<dbReference type="RefSeq" id="WP_175549022.1">
    <property type="nucleotide sequence ID" value="NZ_FRAR01000020.1"/>
</dbReference>
<dbReference type="InterPro" id="IPR051682">
    <property type="entry name" value="Mito_Persulfide_Diox"/>
</dbReference>
<dbReference type="PROSITE" id="PS00380">
    <property type="entry name" value="RHODANESE_1"/>
    <property type="match status" value="1"/>
</dbReference>
<dbReference type="SMART" id="SM00450">
    <property type="entry name" value="RHOD"/>
    <property type="match status" value="1"/>
</dbReference>
<dbReference type="GO" id="GO:0070813">
    <property type="term" value="P:hydrogen sulfide metabolic process"/>
    <property type="evidence" value="ECO:0007669"/>
    <property type="project" value="TreeGrafter"/>
</dbReference>
<dbReference type="InterPro" id="IPR044528">
    <property type="entry name" value="POD-like_MBL-fold"/>
</dbReference>
<dbReference type="InterPro" id="IPR036873">
    <property type="entry name" value="Rhodanese-like_dom_sf"/>
</dbReference>
<dbReference type="InterPro" id="IPR036866">
    <property type="entry name" value="RibonucZ/Hydroxyglut_hydro"/>
</dbReference>
<dbReference type="InterPro" id="IPR001279">
    <property type="entry name" value="Metallo-B-lactamas"/>
</dbReference>
<dbReference type="GO" id="GO:0006749">
    <property type="term" value="P:glutathione metabolic process"/>
    <property type="evidence" value="ECO:0007669"/>
    <property type="project" value="InterPro"/>
</dbReference>
<evidence type="ECO:0000313" key="3">
    <source>
        <dbReference type="EMBL" id="SHK68884.1"/>
    </source>
</evidence>
<dbReference type="Gene3D" id="3.60.15.10">
    <property type="entry name" value="Ribonuclease Z/Hydroxyacylglutathione hydrolase-like"/>
    <property type="match status" value="1"/>
</dbReference>
<dbReference type="InterPro" id="IPR001763">
    <property type="entry name" value="Rhodanese-like_dom"/>
</dbReference>
<dbReference type="InterPro" id="IPR001307">
    <property type="entry name" value="Thiosulphate_STrfase_CS"/>
</dbReference>
<dbReference type="GO" id="GO:0004792">
    <property type="term" value="F:thiosulfate-cyanide sulfurtransferase activity"/>
    <property type="evidence" value="ECO:0007669"/>
    <property type="project" value="InterPro"/>
</dbReference>
<sequence>MPLKQFRDSEGCYSYLLYCEQEKVAAVVDPNHDLNLYLSAIKDLGLTLVYAVDTHTHVDHDSLSGELAKITGAKVLMHPAYVEQRKLGAAFTGNKTIEKHLAHNSLIQVDITPQDREIITLGTVEIKVLYTSGHTLDSISLFVDNKVLTGDILMIGSCGRSDFPGGSNEDMYTSLFDKLLPLGEDCIIYPAHDYNKNINSVMGFELVNNPFLKHSSKQAFIKFAEESFAKLPSFSSGDKIQCSLTPAAPAPVAEQPPPATSTPLMGQMCSAMEYYFRTIPQHWNLVNSKEMLEIITKKSQDVLILDVRQPEEYKEGHIPGAVNLPVRDLPIKVKELPANLELPIITVCHSGARSAYAAMFLRGYGYSHVRSLDLGMHQWKELSFPITA</sequence>
<dbReference type="CDD" id="cd07724">
    <property type="entry name" value="POD-like_MBL-fold"/>
    <property type="match status" value="1"/>
</dbReference>
<proteinExistence type="predicted"/>
<dbReference type="Proteomes" id="UP000183997">
    <property type="component" value="Unassembled WGS sequence"/>
</dbReference>
<dbReference type="EMBL" id="FRAR01000020">
    <property type="protein sequence ID" value="SHK68884.1"/>
    <property type="molecule type" value="Genomic_DNA"/>
</dbReference>
<reference evidence="4" key="1">
    <citation type="submission" date="2016-11" db="EMBL/GenBank/DDBJ databases">
        <authorList>
            <person name="Varghese N."/>
            <person name="Submissions S."/>
        </authorList>
    </citation>
    <scope>NUCLEOTIDE SEQUENCE [LARGE SCALE GENOMIC DNA]</scope>
    <source>
        <strain evidence="4">DSM 10349</strain>
    </source>
</reference>
<dbReference type="GO" id="GO:0050313">
    <property type="term" value="F:sulfur dioxygenase activity"/>
    <property type="evidence" value="ECO:0007669"/>
    <property type="project" value="InterPro"/>
</dbReference>
<evidence type="ECO:0000313" key="4">
    <source>
        <dbReference type="Proteomes" id="UP000183997"/>
    </source>
</evidence>
<dbReference type="PROSITE" id="PS50206">
    <property type="entry name" value="RHODANESE_3"/>
    <property type="match status" value="1"/>
</dbReference>